<protein>
    <submittedName>
        <fullName evidence="6">Heat shock protein 70</fullName>
    </submittedName>
</protein>
<reference evidence="6 7" key="1">
    <citation type="journal article" date="2016" name="Front. Microbiol.">
        <title>Fuerstia marisgermanicae gen. nov., sp. nov., an Unusual Member of the Phylum Planctomycetes from the German Wadden Sea.</title>
        <authorList>
            <person name="Kohn T."/>
            <person name="Heuer A."/>
            <person name="Jogler M."/>
            <person name="Vollmers J."/>
            <person name="Boedeker C."/>
            <person name="Bunk B."/>
            <person name="Rast P."/>
            <person name="Borchert D."/>
            <person name="Glockner I."/>
            <person name="Freese H.M."/>
            <person name="Klenk H.P."/>
            <person name="Overmann J."/>
            <person name="Kaster A.K."/>
            <person name="Rohde M."/>
            <person name="Wiegand S."/>
            <person name="Jogler C."/>
        </authorList>
    </citation>
    <scope>NUCLEOTIDE SEQUENCE [LARGE SCALE GENOMIC DNA]</scope>
    <source>
        <strain evidence="6 7">NH11</strain>
    </source>
</reference>
<keyword evidence="6" id="KW-0346">Stress response</keyword>
<dbReference type="PANTHER" id="PTHR19375">
    <property type="entry name" value="HEAT SHOCK PROTEIN 70KDA"/>
    <property type="match status" value="1"/>
</dbReference>
<evidence type="ECO:0000256" key="4">
    <source>
        <dbReference type="RuleBase" id="RU003322"/>
    </source>
</evidence>
<dbReference type="PROSITE" id="PS00297">
    <property type="entry name" value="HSP70_1"/>
    <property type="match status" value="1"/>
</dbReference>
<dbReference type="InterPro" id="IPR043129">
    <property type="entry name" value="ATPase_NBD"/>
</dbReference>
<dbReference type="InterPro" id="IPR029047">
    <property type="entry name" value="HSP70_peptide-bd_sf"/>
</dbReference>
<accession>A0A1P8WNP2</accession>
<dbReference type="KEGG" id="fmr:Fuma_05345"/>
<dbReference type="CDD" id="cd24029">
    <property type="entry name" value="ASKHA_NBD_HSP70_DnaK_HscA_HscC"/>
    <property type="match status" value="1"/>
</dbReference>
<feature type="compositionally biased region" description="Basic residues" evidence="5">
    <location>
        <begin position="632"/>
        <end position="646"/>
    </location>
</feature>
<dbReference type="GO" id="GO:0140662">
    <property type="term" value="F:ATP-dependent protein folding chaperone"/>
    <property type="evidence" value="ECO:0007669"/>
    <property type="project" value="InterPro"/>
</dbReference>
<evidence type="ECO:0000313" key="6">
    <source>
        <dbReference type="EMBL" id="APZ95686.1"/>
    </source>
</evidence>
<dbReference type="RefSeq" id="WP_077026818.1">
    <property type="nucleotide sequence ID" value="NZ_CP017641.1"/>
</dbReference>
<dbReference type="OrthoDB" id="9766019at2"/>
<feature type="compositionally biased region" description="Basic residues" evidence="5">
    <location>
        <begin position="613"/>
        <end position="624"/>
    </location>
</feature>
<evidence type="ECO:0000256" key="3">
    <source>
        <dbReference type="ARBA" id="ARBA00022840"/>
    </source>
</evidence>
<evidence type="ECO:0000256" key="5">
    <source>
        <dbReference type="SAM" id="MobiDB-lite"/>
    </source>
</evidence>
<sequence>MKQTQAVGIDLGTTYSCIAWLNEHGHPVTIPNQEGELSTPSAVFFDGDEAVVGTEALRNAIAQPDRVVQNAKRHMGNPGKFWTIGGQDYSPEHISGLILRKLISAAQEQIGEINEAVVTVPAQFSDAQRHATIRAGHAAGLEKVEIINEPVAAALCHVLGNEGLAFTELAIDQEVLVYDLGGGTLDLAIVRYSSDEVRVVASDGDLELGGLDWTQVLVDIAAERFLDDFKEDPRKDPTSHQFLALEAEQAKRSLSVRPRAAVTVQDGGQRRTYQIEQDEFVQFSRRLVTRSEAITRRILADNGFGWAHIDVVLLTGGSSRMPMVRESLKKLSGRTLNSSLSPDQSIAHGAAYYAGMLLSNQQYTRTVFNTEASTRLAKLKQHSVNARGLGILIRDTDSGKRVPHYLIPPNTTLPASRTRVFGTVVDRQTKVHVRIAESGAGPGKPHTVLGDCLISDLPPDLPEGSEVEVTISYDSQARVHVSARELKSGKSAEVEFIRRENMSAQMQQEVDDAKIALPPEPAPPKLAPAKMKTPRAQPKAQPKRMQPAPSKNPDERSLSEEWAVVSEKLMELADLSSRTSEDDFDQPIRLCNKCGSSMNSAGRCSACGAVARPAKRKKRKRRPATHGGSTTARKKSPQKTASKKRPRREEKKPGDEFWDIVE</sequence>
<dbReference type="PRINTS" id="PR00301">
    <property type="entry name" value="HEATSHOCK70"/>
</dbReference>
<proteinExistence type="inferred from homology"/>
<dbReference type="Proteomes" id="UP000187735">
    <property type="component" value="Chromosome"/>
</dbReference>
<evidence type="ECO:0000256" key="2">
    <source>
        <dbReference type="ARBA" id="ARBA00022741"/>
    </source>
</evidence>
<dbReference type="Pfam" id="PF00012">
    <property type="entry name" value="HSP70"/>
    <property type="match status" value="2"/>
</dbReference>
<dbReference type="InterPro" id="IPR013126">
    <property type="entry name" value="Hsp_70_fam"/>
</dbReference>
<gene>
    <name evidence="6" type="primary">dnaK_4</name>
    <name evidence="6" type="ORF">Fuma_05345</name>
</gene>
<dbReference type="SUPFAM" id="SSF53067">
    <property type="entry name" value="Actin-like ATPase domain"/>
    <property type="match status" value="2"/>
</dbReference>
<feature type="region of interest" description="Disordered" evidence="5">
    <location>
        <begin position="597"/>
        <end position="662"/>
    </location>
</feature>
<dbReference type="AlphaFoldDB" id="A0A1P8WNP2"/>
<name>A0A1P8WNP2_9PLAN</name>
<keyword evidence="7" id="KW-1185">Reference proteome</keyword>
<dbReference type="GO" id="GO:0005524">
    <property type="term" value="F:ATP binding"/>
    <property type="evidence" value="ECO:0007669"/>
    <property type="project" value="UniProtKB-KW"/>
</dbReference>
<evidence type="ECO:0000313" key="7">
    <source>
        <dbReference type="Proteomes" id="UP000187735"/>
    </source>
</evidence>
<dbReference type="EMBL" id="CP017641">
    <property type="protein sequence ID" value="APZ95686.1"/>
    <property type="molecule type" value="Genomic_DNA"/>
</dbReference>
<dbReference type="Gene3D" id="3.30.420.40">
    <property type="match status" value="2"/>
</dbReference>
<dbReference type="PROSITE" id="PS01036">
    <property type="entry name" value="HSP70_3"/>
    <property type="match status" value="1"/>
</dbReference>
<feature type="region of interest" description="Disordered" evidence="5">
    <location>
        <begin position="516"/>
        <end position="559"/>
    </location>
</feature>
<keyword evidence="2 4" id="KW-0547">Nucleotide-binding</keyword>
<dbReference type="FunFam" id="3.30.420.40:FF:000545">
    <property type="entry name" value="Endoplasmic reticulum chaperone BiP"/>
    <property type="match status" value="1"/>
</dbReference>
<dbReference type="InterPro" id="IPR018181">
    <property type="entry name" value="Heat_shock_70_CS"/>
</dbReference>
<evidence type="ECO:0000256" key="1">
    <source>
        <dbReference type="ARBA" id="ARBA00007381"/>
    </source>
</evidence>
<keyword evidence="3 4" id="KW-0067">ATP-binding</keyword>
<organism evidence="6 7">
    <name type="scientific">Fuerstiella marisgermanici</name>
    <dbReference type="NCBI Taxonomy" id="1891926"/>
    <lineage>
        <taxon>Bacteria</taxon>
        <taxon>Pseudomonadati</taxon>
        <taxon>Planctomycetota</taxon>
        <taxon>Planctomycetia</taxon>
        <taxon>Planctomycetales</taxon>
        <taxon>Planctomycetaceae</taxon>
        <taxon>Fuerstiella</taxon>
    </lineage>
</organism>
<dbReference type="SUPFAM" id="SSF100920">
    <property type="entry name" value="Heat shock protein 70kD (HSP70), peptide-binding domain"/>
    <property type="match status" value="1"/>
</dbReference>
<dbReference type="Gene3D" id="3.90.640.10">
    <property type="entry name" value="Actin, Chain A, domain 4"/>
    <property type="match status" value="1"/>
</dbReference>
<dbReference type="Gene3D" id="2.60.34.10">
    <property type="entry name" value="Substrate Binding Domain Of DNAk, Chain A, domain 1"/>
    <property type="match status" value="1"/>
</dbReference>
<dbReference type="STRING" id="1891926.Fuma_05345"/>
<comment type="similarity">
    <text evidence="1 4">Belongs to the heat shock protein 70 family.</text>
</comment>